<evidence type="ECO:0000256" key="2">
    <source>
        <dbReference type="SAM" id="Phobius"/>
    </source>
</evidence>
<dbReference type="Gramene" id="KVH88081">
    <property type="protein sequence ID" value="KVH88081"/>
    <property type="gene ID" value="Ccrd_024534"/>
</dbReference>
<keyword evidence="2" id="KW-1133">Transmembrane helix</keyword>
<dbReference type="AlphaFoldDB" id="A0A103XCB9"/>
<dbReference type="CDD" id="cd01837">
    <property type="entry name" value="SGNH_plant_lipase_like"/>
    <property type="match status" value="2"/>
</dbReference>
<protein>
    <submittedName>
        <fullName evidence="3">Lipase, GDSL</fullName>
    </submittedName>
</protein>
<name>A0A103XCB9_CYNCS</name>
<evidence type="ECO:0000313" key="3">
    <source>
        <dbReference type="EMBL" id="KVH88081.1"/>
    </source>
</evidence>
<dbReference type="STRING" id="59895.A0A103XCB9"/>
<comment type="caution">
    <text evidence="3">The sequence shown here is derived from an EMBL/GenBank/DDBJ whole genome shotgun (WGS) entry which is preliminary data.</text>
</comment>
<dbReference type="InterPro" id="IPR035669">
    <property type="entry name" value="SGNH_plant_lipase-like"/>
</dbReference>
<comment type="similarity">
    <text evidence="1">Belongs to the 'GDSL' lipolytic enzyme family.</text>
</comment>
<evidence type="ECO:0000313" key="4">
    <source>
        <dbReference type="Proteomes" id="UP000243975"/>
    </source>
</evidence>
<dbReference type="PANTHER" id="PTHR45642">
    <property type="entry name" value="GDSL ESTERASE/LIPASE EXL3"/>
    <property type="match status" value="1"/>
</dbReference>
<dbReference type="SUPFAM" id="SSF52266">
    <property type="entry name" value="SGNH hydrolase"/>
    <property type="match status" value="2"/>
</dbReference>
<dbReference type="InterPro" id="IPR001087">
    <property type="entry name" value="GDSL"/>
</dbReference>
<accession>A0A103XCB9</accession>
<dbReference type="FunFam" id="3.40.50.1110:FF:000003">
    <property type="entry name" value="GDSL esterase/lipase APG"/>
    <property type="match status" value="2"/>
</dbReference>
<organism evidence="3 4">
    <name type="scientific">Cynara cardunculus var. scolymus</name>
    <name type="common">Globe artichoke</name>
    <name type="synonym">Cynara scolymus</name>
    <dbReference type="NCBI Taxonomy" id="59895"/>
    <lineage>
        <taxon>Eukaryota</taxon>
        <taxon>Viridiplantae</taxon>
        <taxon>Streptophyta</taxon>
        <taxon>Embryophyta</taxon>
        <taxon>Tracheophyta</taxon>
        <taxon>Spermatophyta</taxon>
        <taxon>Magnoliopsida</taxon>
        <taxon>eudicotyledons</taxon>
        <taxon>Gunneridae</taxon>
        <taxon>Pentapetalae</taxon>
        <taxon>asterids</taxon>
        <taxon>campanulids</taxon>
        <taxon>Asterales</taxon>
        <taxon>Asteraceae</taxon>
        <taxon>Carduoideae</taxon>
        <taxon>Cardueae</taxon>
        <taxon>Carduinae</taxon>
        <taxon>Cynara</taxon>
    </lineage>
</organism>
<dbReference type="OMA" id="YPWPMEP"/>
<dbReference type="Gene3D" id="3.40.50.1110">
    <property type="entry name" value="SGNH hydrolase"/>
    <property type="match status" value="2"/>
</dbReference>
<proteinExistence type="inferred from homology"/>
<dbReference type="GO" id="GO:0016788">
    <property type="term" value="F:hydrolase activity, acting on ester bonds"/>
    <property type="evidence" value="ECO:0007669"/>
    <property type="project" value="InterPro"/>
</dbReference>
<evidence type="ECO:0000256" key="1">
    <source>
        <dbReference type="ARBA" id="ARBA00008668"/>
    </source>
</evidence>
<gene>
    <name evidence="3" type="ORF">Ccrd_024534</name>
</gene>
<dbReference type="EMBL" id="LEKV01005584">
    <property type="protein sequence ID" value="KVH88081.1"/>
    <property type="molecule type" value="Genomic_DNA"/>
</dbReference>
<dbReference type="PANTHER" id="PTHR45642:SF150">
    <property type="entry name" value="GDSL ESTERASE_LIPASE EXL3"/>
    <property type="match status" value="1"/>
</dbReference>
<dbReference type="InterPro" id="IPR036514">
    <property type="entry name" value="SGNH_hydro_sf"/>
</dbReference>
<reference evidence="3 4" key="1">
    <citation type="journal article" date="2016" name="Sci. Rep.">
        <title>The genome sequence of the outbreeding globe artichoke constructed de novo incorporating a phase-aware low-pass sequencing strategy of F1 progeny.</title>
        <authorList>
            <person name="Scaglione D."/>
            <person name="Reyes-Chin-Wo S."/>
            <person name="Acquadro A."/>
            <person name="Froenicke L."/>
            <person name="Portis E."/>
            <person name="Beitel C."/>
            <person name="Tirone M."/>
            <person name="Mauro R."/>
            <person name="Lo Monaco A."/>
            <person name="Mauromicale G."/>
            <person name="Faccioli P."/>
            <person name="Cattivelli L."/>
            <person name="Rieseberg L."/>
            <person name="Michelmore R."/>
            <person name="Lanteri S."/>
        </authorList>
    </citation>
    <scope>NUCLEOTIDE SEQUENCE [LARGE SCALE GENOMIC DNA]</scope>
    <source>
        <strain evidence="3">2C</strain>
    </source>
</reference>
<feature type="transmembrane region" description="Helical" evidence="2">
    <location>
        <begin position="6"/>
        <end position="25"/>
    </location>
</feature>
<feature type="transmembrane region" description="Helical" evidence="2">
    <location>
        <begin position="303"/>
        <end position="322"/>
    </location>
</feature>
<dbReference type="Proteomes" id="UP000243975">
    <property type="component" value="Unassembled WGS sequence"/>
</dbReference>
<dbReference type="InterPro" id="IPR050592">
    <property type="entry name" value="GDSL_lipolytic_enzyme"/>
</dbReference>
<keyword evidence="2" id="KW-0812">Transmembrane</keyword>
<dbReference type="Pfam" id="PF00657">
    <property type="entry name" value="Lipase_GDSL"/>
    <property type="match status" value="2"/>
</dbReference>
<keyword evidence="2" id="KW-0472">Membrane</keyword>
<keyword evidence="4" id="KW-1185">Reference proteome</keyword>
<sequence length="686" mass="75945">MMQPLISPYFSSSLLTVFLVSLLFVGDHAAARIILPANVTVPAIIAFGDSIMDQGANNNLNTVVKANFAPYGKDFLAGKPSGRFSNNKTPADMLDQFKEYIGKLKDIVGEERTQYILANSLYLVVAGTDDLANTYFGVGIRRLQYDISSYSNLLVSLASNFIQDIYKLGARRIGVFSAPPIGCLPSQRTLSGNGHKHTCAKKYNKAAQLYNKKLQLELKRLNSTLVQSRIVNVDIYNPLLDIIENPQQYGLEVVDRGCCGTGTIEVAVLCNQLLPTCLDTSKYLFWDSYHPTEKGYNILINQLINSHFCFFIFFFLIIYLTYMMQPLIFSYPSPSSLTIFLVSLLLVGDHGSARITLPENVTVPAVIAFGDSIVDQGANNNLNTLVKANFVPYGKDFVGGKPTGRFSNNKTPADMIVEQLGIKELMPAYLDPSLDDKGLLTGVSFASGGSGYDPETPKIAAVLSLADQLDQFKDYIEKLRRIVGDERTQYILANSLFLVVAGSDDLANTYFTIGIRRLQYDIPSYTNLMVSSASNFIKDIYKLGARRIGVFNAPPIGCLPSQRTLGGNGLRMCAEEYNKAAQLYNSKLQPELKHLNSTLAQSRIVNIDIYRPLLAIIENPLQYGLEVVDRGCCGTGNIEVAILCNQLLPTCLDDSKYLFWDSYHPTEKGYNILINQVVGEYLSDFF</sequence>